<feature type="region of interest" description="Disordered" evidence="1">
    <location>
        <begin position="1"/>
        <end position="34"/>
    </location>
</feature>
<feature type="compositionally biased region" description="Low complexity" evidence="1">
    <location>
        <begin position="153"/>
        <end position="168"/>
    </location>
</feature>
<dbReference type="AlphaFoldDB" id="A0A1G7B9U3"/>
<organism evidence="2 3">
    <name type="scientific">Belnapia rosea</name>
    <dbReference type="NCBI Taxonomy" id="938405"/>
    <lineage>
        <taxon>Bacteria</taxon>
        <taxon>Pseudomonadati</taxon>
        <taxon>Pseudomonadota</taxon>
        <taxon>Alphaproteobacteria</taxon>
        <taxon>Acetobacterales</taxon>
        <taxon>Roseomonadaceae</taxon>
        <taxon>Belnapia</taxon>
    </lineage>
</organism>
<feature type="compositionally biased region" description="Polar residues" evidence="1">
    <location>
        <begin position="179"/>
        <end position="194"/>
    </location>
</feature>
<evidence type="ECO:0000313" key="3">
    <source>
        <dbReference type="Proteomes" id="UP000198925"/>
    </source>
</evidence>
<keyword evidence="3" id="KW-1185">Reference proteome</keyword>
<dbReference type="Proteomes" id="UP000198925">
    <property type="component" value="Unassembled WGS sequence"/>
</dbReference>
<evidence type="ECO:0000313" key="2">
    <source>
        <dbReference type="EMBL" id="SDE23106.1"/>
    </source>
</evidence>
<reference evidence="2 3" key="1">
    <citation type="submission" date="2016-10" db="EMBL/GenBank/DDBJ databases">
        <authorList>
            <person name="de Groot N.N."/>
        </authorList>
    </citation>
    <scope>NUCLEOTIDE SEQUENCE [LARGE SCALE GENOMIC DNA]</scope>
    <source>
        <strain evidence="2 3">CPCC 100156</strain>
    </source>
</reference>
<feature type="region of interest" description="Disordered" evidence="1">
    <location>
        <begin position="153"/>
        <end position="275"/>
    </location>
</feature>
<feature type="compositionally biased region" description="Basic and acidic residues" evidence="1">
    <location>
        <begin position="266"/>
        <end position="275"/>
    </location>
</feature>
<feature type="compositionally biased region" description="Polar residues" evidence="1">
    <location>
        <begin position="11"/>
        <end position="21"/>
    </location>
</feature>
<dbReference type="EMBL" id="FMZX01000023">
    <property type="protein sequence ID" value="SDE23106.1"/>
    <property type="molecule type" value="Genomic_DNA"/>
</dbReference>
<dbReference type="STRING" id="938405.SAMN02927895_00845"/>
<sequence>MEVGAALVADSQASEPGQPSEGTLHDPPMAAQPGAAFDTTPCDAWRDAAGAALTATAAVVVSLIGVELGGPTARTSPVLGPHARYCIQGGRQHTAVVAIGAAQRQAKRRALGIRDEVALRARLAAVRRVRPNLGAPLLAGRLVLSSAARLQSRAPASCSRSSSTRCSPLQTPAACHSPSLRQQVLPQQPSSVGTSCHWMPVRSTNKMPASAARSGARGLPPLGFGRSRGNSGSTTPQRSSETRRAIPPQRLSPGFVLSFKSGPRRGVRDALHVPR</sequence>
<name>A0A1G7B9U3_9PROT</name>
<accession>A0A1G7B9U3</accession>
<gene>
    <name evidence="2" type="ORF">SAMN04487779_102356</name>
</gene>
<protein>
    <submittedName>
        <fullName evidence="2">Uncharacterized protein</fullName>
    </submittedName>
</protein>
<evidence type="ECO:0000256" key="1">
    <source>
        <dbReference type="SAM" id="MobiDB-lite"/>
    </source>
</evidence>
<feature type="compositionally biased region" description="Polar residues" evidence="1">
    <location>
        <begin position="228"/>
        <end position="239"/>
    </location>
</feature>
<proteinExistence type="predicted"/>